<dbReference type="SMART" id="SM00978">
    <property type="entry name" value="Tim44"/>
    <property type="match status" value="1"/>
</dbReference>
<gene>
    <name evidence="3" type="ORF">JF922_09420</name>
</gene>
<evidence type="ECO:0000256" key="1">
    <source>
        <dbReference type="SAM" id="Phobius"/>
    </source>
</evidence>
<evidence type="ECO:0000313" key="3">
    <source>
        <dbReference type="EMBL" id="MBJ7598290.1"/>
    </source>
</evidence>
<feature type="domain" description="Tim44-like" evidence="2">
    <location>
        <begin position="19"/>
        <end position="192"/>
    </location>
</feature>
<organism evidence="3 4">
    <name type="scientific">Candidatus Nephthysia bennettiae</name>
    <dbReference type="NCBI Taxonomy" id="3127016"/>
    <lineage>
        <taxon>Bacteria</taxon>
        <taxon>Bacillati</taxon>
        <taxon>Candidatus Dormiibacterota</taxon>
        <taxon>Candidatus Dormibacteria</taxon>
        <taxon>Candidatus Dormibacterales</taxon>
        <taxon>Candidatus Dormibacteraceae</taxon>
        <taxon>Candidatus Nephthysia</taxon>
    </lineage>
</organism>
<dbReference type="EMBL" id="JAEKNR010000102">
    <property type="protein sequence ID" value="MBJ7598290.1"/>
    <property type="molecule type" value="Genomic_DNA"/>
</dbReference>
<sequence length="260" mass="26951">MTRIFISWAGGETPLVSGLSAPLAITDHDPSFSLDAFVPFAEAVFLRVNRARAAGRLDEVRRLLADGLWQQFQVEGPVPARASLAIDDAQVMAAGQDGTWDTVLVRFTGRLPGHRSGAQMEDWTFQRPVAATAEPAGRSEPIAEGATAEAASGQECPVCGAPLSLTDDGACRYCGAAARGGLGGWRLVRTAPVQAQESELVRSRSLGSRAGCILAAVILAVALVPTVLALVLTGVIVGFVHQTVSEVTGMGGPPAGGPAR</sequence>
<evidence type="ECO:0000259" key="2">
    <source>
        <dbReference type="SMART" id="SM00978"/>
    </source>
</evidence>
<proteinExistence type="predicted"/>
<reference evidence="3" key="1">
    <citation type="submission" date="2020-10" db="EMBL/GenBank/DDBJ databases">
        <title>Ca. Dormibacterota MAGs.</title>
        <authorList>
            <person name="Montgomery K."/>
        </authorList>
    </citation>
    <scope>NUCLEOTIDE SEQUENCE [LARGE SCALE GENOMIC DNA]</scope>
    <source>
        <strain evidence="3">SC8812_S17_10</strain>
    </source>
</reference>
<dbReference type="SUPFAM" id="SSF54427">
    <property type="entry name" value="NTF2-like"/>
    <property type="match status" value="1"/>
</dbReference>
<name>A0A934K9R7_9BACT</name>
<dbReference type="Proteomes" id="UP000612893">
    <property type="component" value="Unassembled WGS sequence"/>
</dbReference>
<dbReference type="AlphaFoldDB" id="A0A934K9R7"/>
<feature type="transmembrane region" description="Helical" evidence="1">
    <location>
        <begin position="212"/>
        <end position="240"/>
    </location>
</feature>
<comment type="caution">
    <text evidence="3">The sequence shown here is derived from an EMBL/GenBank/DDBJ whole genome shotgun (WGS) entry which is preliminary data.</text>
</comment>
<accession>A0A934K9R7</accession>
<keyword evidence="1" id="KW-0812">Transmembrane</keyword>
<dbReference type="InterPro" id="IPR007379">
    <property type="entry name" value="Tim44-like_dom"/>
</dbReference>
<keyword evidence="1" id="KW-0472">Membrane</keyword>
<keyword evidence="4" id="KW-1185">Reference proteome</keyword>
<keyword evidence="1" id="KW-1133">Transmembrane helix</keyword>
<dbReference type="InterPro" id="IPR032710">
    <property type="entry name" value="NTF2-like_dom_sf"/>
</dbReference>
<feature type="non-terminal residue" evidence="3">
    <location>
        <position position="260"/>
    </location>
</feature>
<evidence type="ECO:0000313" key="4">
    <source>
        <dbReference type="Proteomes" id="UP000612893"/>
    </source>
</evidence>
<protein>
    <recommendedName>
        <fullName evidence="2">Tim44-like domain-containing protein</fullName>
    </recommendedName>
</protein>